<keyword evidence="1" id="KW-0808">Transferase</keyword>
<feature type="region of interest" description="Disordered" evidence="6">
    <location>
        <begin position="431"/>
        <end position="470"/>
    </location>
</feature>
<dbReference type="Gene3D" id="3.30.200.20">
    <property type="entry name" value="Phosphorylase Kinase, domain 1"/>
    <property type="match status" value="1"/>
</dbReference>
<evidence type="ECO:0000256" key="1">
    <source>
        <dbReference type="ARBA" id="ARBA00022679"/>
    </source>
</evidence>
<accession>A0A4Y6PR21</accession>
<evidence type="ECO:0000256" key="5">
    <source>
        <dbReference type="PROSITE-ProRule" id="PRU10141"/>
    </source>
</evidence>
<evidence type="ECO:0000313" key="9">
    <source>
        <dbReference type="Proteomes" id="UP000315995"/>
    </source>
</evidence>
<sequence>MSDDQSVSDSFFDVSGLPDEDVGDDDDLLVGSVLDGRYRLDRLLGEGGMGRVYAGTQLSIEREVAIKLLRGEALAQREVKERFLREAKVISGFSHPNIVRLIDYGEDRERRLPYLVMELVRGVSLGELTRRGRLELPLALEIAYQVCGALVQAHAAGIVHRDLKPDNLQLVPVVGDSFQTKVLDFGIAFPSDANSRLTSTGMICGTSYYIAPEQARAQELDGRADLYALGIILYEMLSGQLPFSGDSDFQILLMQVQQPPPPLADYLPPEEVPPEVIKLVHDLLAKAPDERPPSARAVRERIEVIRRRCAISPLKLDLEDASADAFERWILPPSDNAPIINAATEFDVSTPAEAVEKLASRRHTLVEDGGPTEQMAEVDGTPDADSETAPTQEASAEASSGGAGSAWLIAALVACIAVAGGVAAYLATADESDDPDEAATAVARKADDAPDVPHDDSRQDERPRPVPDNVPITAFAGRCMVIGESDTWFHSVFLYPEVGELMLQGDERLLWSRVDMGERQGKTATFSYEVPVDDKPESSKKKSQTLEARASADKLIFKLPEKKSKFVCRKHDVQKYYDTLDLTGTFVDADDKERTLVVPSSGQRLEIGGAEYAYRILDGRTPADGHLLALREADADKAKWQPTRLSYDADAGALTLGEGERAQRFVSEAALEEAARAEKKRRRKKKRSPKPASKPTPTQPAPQQAPAAAQPGWQRGPASQEVVDKYRKELRAVVQRFCDAQDDHKQRIEHYQSLLRQGRKEDAKAYHEAHIKDGGKLRDEMTTISHTYSNILQRAIYSGVTSLQIQQMPSLSNDACK</sequence>
<dbReference type="PROSITE" id="PS00107">
    <property type="entry name" value="PROTEIN_KINASE_ATP"/>
    <property type="match status" value="1"/>
</dbReference>
<keyword evidence="3 8" id="KW-0418">Kinase</keyword>
<organism evidence="8 9">
    <name type="scientific">Persicimonas caeni</name>
    <dbReference type="NCBI Taxonomy" id="2292766"/>
    <lineage>
        <taxon>Bacteria</taxon>
        <taxon>Deltaproteobacteria</taxon>
        <taxon>Bradymonadales</taxon>
        <taxon>Bradymonadaceae</taxon>
        <taxon>Persicimonas</taxon>
    </lineage>
</organism>
<keyword evidence="2 5" id="KW-0547">Nucleotide-binding</keyword>
<dbReference type="GO" id="GO:0004674">
    <property type="term" value="F:protein serine/threonine kinase activity"/>
    <property type="evidence" value="ECO:0007669"/>
    <property type="project" value="UniProtKB-KW"/>
</dbReference>
<evidence type="ECO:0000256" key="4">
    <source>
        <dbReference type="ARBA" id="ARBA00022840"/>
    </source>
</evidence>
<dbReference type="Proteomes" id="UP000315995">
    <property type="component" value="Chromosome"/>
</dbReference>
<feature type="region of interest" description="Disordered" evidence="6">
    <location>
        <begin position="673"/>
        <end position="720"/>
    </location>
</feature>
<dbReference type="OrthoDB" id="9801841at2"/>
<dbReference type="EMBL" id="CP041186">
    <property type="protein sequence ID" value="QDG50235.1"/>
    <property type="molecule type" value="Genomic_DNA"/>
</dbReference>
<evidence type="ECO:0000256" key="6">
    <source>
        <dbReference type="SAM" id="MobiDB-lite"/>
    </source>
</evidence>
<dbReference type="SMART" id="SM00220">
    <property type="entry name" value="S_TKc"/>
    <property type="match status" value="1"/>
</dbReference>
<proteinExistence type="predicted"/>
<gene>
    <name evidence="8" type="ORF">FIV42_05670</name>
</gene>
<protein>
    <submittedName>
        <fullName evidence="8">Serine/threonine protein kinase</fullName>
    </submittedName>
</protein>
<feature type="compositionally biased region" description="Basic residues" evidence="6">
    <location>
        <begin position="678"/>
        <end position="689"/>
    </location>
</feature>
<dbReference type="CDD" id="cd14014">
    <property type="entry name" value="STKc_PknB_like"/>
    <property type="match status" value="1"/>
</dbReference>
<dbReference type="Gene3D" id="1.10.510.10">
    <property type="entry name" value="Transferase(Phosphotransferase) domain 1"/>
    <property type="match status" value="1"/>
</dbReference>
<keyword evidence="8" id="KW-0723">Serine/threonine-protein kinase</keyword>
<accession>A0A5B8Y5Z5</accession>
<feature type="region of interest" description="Disordered" evidence="6">
    <location>
        <begin position="363"/>
        <end position="398"/>
    </location>
</feature>
<keyword evidence="4 5" id="KW-0067">ATP-binding</keyword>
<feature type="binding site" evidence="5">
    <location>
        <position position="67"/>
    </location>
    <ligand>
        <name>ATP</name>
        <dbReference type="ChEBI" id="CHEBI:30616"/>
    </ligand>
</feature>
<dbReference type="RefSeq" id="WP_141196731.1">
    <property type="nucleotide sequence ID" value="NZ_CP041186.1"/>
</dbReference>
<evidence type="ECO:0000259" key="7">
    <source>
        <dbReference type="PROSITE" id="PS50011"/>
    </source>
</evidence>
<reference evidence="8 9" key="1">
    <citation type="submission" date="2019-06" db="EMBL/GenBank/DDBJ databases">
        <title>Persicimonas caeni gen. nov., sp. nov., a predatory bacterium isolated from solar saltern.</title>
        <authorList>
            <person name="Wang S."/>
        </authorList>
    </citation>
    <scope>NUCLEOTIDE SEQUENCE [LARGE SCALE GENOMIC DNA]</scope>
    <source>
        <strain evidence="8 9">YN101</strain>
    </source>
</reference>
<dbReference type="GO" id="GO:0005524">
    <property type="term" value="F:ATP binding"/>
    <property type="evidence" value="ECO:0007669"/>
    <property type="project" value="UniProtKB-UniRule"/>
</dbReference>
<dbReference type="SUPFAM" id="SSF56112">
    <property type="entry name" value="Protein kinase-like (PK-like)"/>
    <property type="match status" value="1"/>
</dbReference>
<name>A0A4Y6PR21_PERCE</name>
<dbReference type="InterPro" id="IPR000719">
    <property type="entry name" value="Prot_kinase_dom"/>
</dbReference>
<keyword evidence="9" id="KW-1185">Reference proteome</keyword>
<dbReference type="InterPro" id="IPR017441">
    <property type="entry name" value="Protein_kinase_ATP_BS"/>
</dbReference>
<feature type="compositionally biased region" description="Basic and acidic residues" evidence="6">
    <location>
        <begin position="444"/>
        <end position="465"/>
    </location>
</feature>
<feature type="domain" description="Protein kinase" evidence="7">
    <location>
        <begin position="38"/>
        <end position="305"/>
    </location>
</feature>
<dbReference type="Pfam" id="PF00069">
    <property type="entry name" value="Pkinase"/>
    <property type="match status" value="1"/>
</dbReference>
<evidence type="ECO:0000256" key="2">
    <source>
        <dbReference type="ARBA" id="ARBA00022741"/>
    </source>
</evidence>
<evidence type="ECO:0000256" key="3">
    <source>
        <dbReference type="ARBA" id="ARBA00022777"/>
    </source>
</evidence>
<dbReference type="PANTHER" id="PTHR43289:SF34">
    <property type="entry name" value="SERINE_THREONINE-PROTEIN KINASE YBDM-RELATED"/>
    <property type="match status" value="1"/>
</dbReference>
<evidence type="ECO:0000313" key="8">
    <source>
        <dbReference type="EMBL" id="QDG50235.1"/>
    </source>
</evidence>
<dbReference type="PANTHER" id="PTHR43289">
    <property type="entry name" value="MITOGEN-ACTIVATED PROTEIN KINASE KINASE KINASE 20-RELATED"/>
    <property type="match status" value="1"/>
</dbReference>
<dbReference type="PROSITE" id="PS50011">
    <property type="entry name" value="PROTEIN_KINASE_DOM"/>
    <property type="match status" value="1"/>
</dbReference>
<dbReference type="InterPro" id="IPR011009">
    <property type="entry name" value="Kinase-like_dom_sf"/>
</dbReference>
<feature type="compositionally biased region" description="Low complexity" evidence="6">
    <location>
        <begin position="701"/>
        <end position="711"/>
    </location>
</feature>
<dbReference type="AlphaFoldDB" id="A0A4Y6PR21"/>